<keyword evidence="4" id="KW-1185">Reference proteome</keyword>
<organism evidence="3 4">
    <name type="scientific">Cellulophaga algicola (strain DSM 14237 / IC166 / ACAM 630)</name>
    <dbReference type="NCBI Taxonomy" id="688270"/>
    <lineage>
        <taxon>Bacteria</taxon>
        <taxon>Pseudomonadati</taxon>
        <taxon>Bacteroidota</taxon>
        <taxon>Flavobacteriia</taxon>
        <taxon>Flavobacteriales</taxon>
        <taxon>Flavobacteriaceae</taxon>
        <taxon>Cellulophaga</taxon>
    </lineage>
</organism>
<dbReference type="Pfam" id="PF04536">
    <property type="entry name" value="TPM_phosphatase"/>
    <property type="match status" value="1"/>
</dbReference>
<feature type="signal peptide" evidence="1">
    <location>
        <begin position="1"/>
        <end position="26"/>
    </location>
</feature>
<sequence length="182" mass="20545">MQNIRIASKLLLLFLALNVFSYKAAAQETETGNPTPEYDFSEIEKSPFPEPIGIINDYGQVFTESQRSELYTLLYDYESETNRQIVVVTIERLTPYDNIQEYGTDLGQAWGVGSTDRNNGMVIIICKPCRQIGIATGSGTREVLTDRICNEIITNTIVPEFKNGNFYDGIKIGLNELITNWE</sequence>
<proteinExistence type="predicted"/>
<evidence type="ECO:0000313" key="4">
    <source>
        <dbReference type="Proteomes" id="UP000008634"/>
    </source>
</evidence>
<dbReference type="HOGENOM" id="CLU_035211_3_0_10"/>
<feature type="domain" description="TPM" evidence="2">
    <location>
        <begin position="55"/>
        <end position="178"/>
    </location>
</feature>
<evidence type="ECO:0000256" key="1">
    <source>
        <dbReference type="SAM" id="SignalP"/>
    </source>
</evidence>
<dbReference type="AlphaFoldDB" id="E6X5H6"/>
<dbReference type="STRING" id="688270.Celal_3262"/>
<protein>
    <recommendedName>
        <fullName evidence="2">TPM domain-containing protein</fullName>
    </recommendedName>
</protein>
<accession>E6X5H6</accession>
<dbReference type="EMBL" id="CP002453">
    <property type="protein sequence ID" value="ADV50531.1"/>
    <property type="molecule type" value="Genomic_DNA"/>
</dbReference>
<dbReference type="eggNOG" id="COG1512">
    <property type="taxonomic scope" value="Bacteria"/>
</dbReference>
<dbReference type="InterPro" id="IPR007621">
    <property type="entry name" value="TPM_dom"/>
</dbReference>
<dbReference type="KEGG" id="cao:Celal_3262"/>
<keyword evidence="1" id="KW-0732">Signal</keyword>
<dbReference type="PANTHER" id="PTHR30373:SF2">
    <property type="entry name" value="UPF0603 PROTEIN YGCG"/>
    <property type="match status" value="1"/>
</dbReference>
<reference evidence="3 4" key="1">
    <citation type="journal article" date="2010" name="Stand. Genomic Sci.">
        <title>Complete genome sequence of Cellulophaga algicola type strain (IC166).</title>
        <authorList>
            <person name="Abt B."/>
            <person name="Lu M."/>
            <person name="Misra M."/>
            <person name="Han C."/>
            <person name="Nolan M."/>
            <person name="Lucas S."/>
            <person name="Hammon N."/>
            <person name="Deshpande S."/>
            <person name="Cheng J.F."/>
            <person name="Tapia R."/>
            <person name="Goodwin L."/>
            <person name="Pitluck S."/>
            <person name="Liolios K."/>
            <person name="Pagani I."/>
            <person name="Ivanova N."/>
            <person name="Mavromatis K."/>
            <person name="Ovchinikova G."/>
            <person name="Pati A."/>
            <person name="Chen A."/>
            <person name="Palaniappan K."/>
            <person name="Land M."/>
            <person name="Hauser L."/>
            <person name="Chang Y.J."/>
            <person name="Jeffries C.D."/>
            <person name="Detter J.C."/>
            <person name="Brambilla E."/>
            <person name="Rohde M."/>
            <person name="Tindall B.J."/>
            <person name="Goker M."/>
            <person name="Woyke T."/>
            <person name="Bristow J."/>
            <person name="Eisen J.A."/>
            <person name="Markowitz V."/>
            <person name="Hugenholtz P."/>
            <person name="Kyrpides N.C."/>
            <person name="Klenk H.P."/>
            <person name="Lapidus A."/>
        </authorList>
    </citation>
    <scope>NUCLEOTIDE SEQUENCE [LARGE SCALE GENOMIC DNA]</scope>
    <source>
        <strain evidence="4">DSM 14237 / IC166 / ACAM 630</strain>
    </source>
</reference>
<dbReference type="RefSeq" id="WP_013551992.1">
    <property type="nucleotide sequence ID" value="NC_014934.1"/>
</dbReference>
<evidence type="ECO:0000313" key="3">
    <source>
        <dbReference type="EMBL" id="ADV50531.1"/>
    </source>
</evidence>
<dbReference type="Gene3D" id="3.10.310.50">
    <property type="match status" value="1"/>
</dbReference>
<name>E6X5H6_CELAD</name>
<dbReference type="PANTHER" id="PTHR30373">
    <property type="entry name" value="UPF0603 PROTEIN YGCG"/>
    <property type="match status" value="1"/>
</dbReference>
<feature type="chain" id="PRO_5003212597" description="TPM domain-containing protein" evidence="1">
    <location>
        <begin position="27"/>
        <end position="182"/>
    </location>
</feature>
<evidence type="ECO:0000259" key="2">
    <source>
        <dbReference type="Pfam" id="PF04536"/>
    </source>
</evidence>
<dbReference type="Proteomes" id="UP000008634">
    <property type="component" value="Chromosome"/>
</dbReference>
<gene>
    <name evidence="3" type="ordered locus">Celal_3262</name>
</gene>